<evidence type="ECO:0008006" key="3">
    <source>
        <dbReference type="Google" id="ProtNLM"/>
    </source>
</evidence>
<name>A0A518GIC8_9PLAN</name>
<accession>A0A518GIC8</accession>
<dbReference type="KEGG" id="peh:Spb1_02240"/>
<organism evidence="1 2">
    <name type="scientific">Planctopirus ephydatiae</name>
    <dbReference type="NCBI Taxonomy" id="2528019"/>
    <lineage>
        <taxon>Bacteria</taxon>
        <taxon>Pseudomonadati</taxon>
        <taxon>Planctomycetota</taxon>
        <taxon>Planctomycetia</taxon>
        <taxon>Planctomycetales</taxon>
        <taxon>Planctomycetaceae</taxon>
        <taxon>Planctopirus</taxon>
    </lineage>
</organism>
<reference evidence="1 2" key="1">
    <citation type="submission" date="2019-02" db="EMBL/GenBank/DDBJ databases">
        <title>Deep-cultivation of Planctomycetes and their phenomic and genomic characterization uncovers novel biology.</title>
        <authorList>
            <person name="Wiegand S."/>
            <person name="Jogler M."/>
            <person name="Boedeker C."/>
            <person name="Pinto D."/>
            <person name="Vollmers J."/>
            <person name="Rivas-Marin E."/>
            <person name="Kohn T."/>
            <person name="Peeters S.H."/>
            <person name="Heuer A."/>
            <person name="Rast P."/>
            <person name="Oberbeckmann S."/>
            <person name="Bunk B."/>
            <person name="Jeske O."/>
            <person name="Meyerdierks A."/>
            <person name="Storesund J.E."/>
            <person name="Kallscheuer N."/>
            <person name="Luecker S."/>
            <person name="Lage O.M."/>
            <person name="Pohl T."/>
            <person name="Merkel B.J."/>
            <person name="Hornburger P."/>
            <person name="Mueller R.-W."/>
            <person name="Bruemmer F."/>
            <person name="Labrenz M."/>
            <person name="Spormann A.M."/>
            <person name="Op den Camp H."/>
            <person name="Overmann J."/>
            <person name="Amann R."/>
            <person name="Jetten M.S.M."/>
            <person name="Mascher T."/>
            <person name="Medema M.H."/>
            <person name="Devos D.P."/>
            <person name="Kaster A.-K."/>
            <person name="Ovreas L."/>
            <person name="Rohde M."/>
            <person name="Galperin M.Y."/>
            <person name="Jogler C."/>
        </authorList>
    </citation>
    <scope>NUCLEOTIDE SEQUENCE [LARGE SCALE GENOMIC DNA]</scope>
    <source>
        <strain evidence="1 2">Spb1</strain>
    </source>
</reference>
<evidence type="ECO:0000313" key="1">
    <source>
        <dbReference type="EMBL" id="QDV28361.1"/>
    </source>
</evidence>
<gene>
    <name evidence="1" type="ORF">Spb1_02240</name>
</gene>
<evidence type="ECO:0000313" key="2">
    <source>
        <dbReference type="Proteomes" id="UP000315349"/>
    </source>
</evidence>
<dbReference type="PROSITE" id="PS51257">
    <property type="entry name" value="PROKAR_LIPOPROTEIN"/>
    <property type="match status" value="1"/>
</dbReference>
<dbReference type="EMBL" id="CP036299">
    <property type="protein sequence ID" value="QDV28361.1"/>
    <property type="molecule type" value="Genomic_DNA"/>
</dbReference>
<dbReference type="AlphaFoldDB" id="A0A518GIC8"/>
<proteinExistence type="predicted"/>
<dbReference type="Proteomes" id="UP000315349">
    <property type="component" value="Chromosome"/>
</dbReference>
<protein>
    <recommendedName>
        <fullName evidence="3">Carboxypeptidase regulatory-like domain-containing protein</fullName>
    </recommendedName>
</protein>
<keyword evidence="2" id="KW-1185">Reference proteome</keyword>
<sequence length="140" mass="14953">MFDMRLRTIVFQMFVGLIIVTISGCGPAKPPTGTVQGKIMIGGGPPTERLAVYFINSMIGQGSMSAVDVDGSYQLPDPLRPAEYTVYFERLVVAEGEVSTNQQVAGTVPAAYRSEVSSPLKKTVAEGPNTIDLDIPTGEK</sequence>